<dbReference type="InterPro" id="IPR036890">
    <property type="entry name" value="HATPase_C_sf"/>
</dbReference>
<name>A0A540W904_9ACTN</name>
<comment type="caution">
    <text evidence="4">The sequence shown here is derived from an EMBL/GenBank/DDBJ whole genome shotgun (WGS) entry which is preliminary data.</text>
</comment>
<feature type="domain" description="Histidine kinase/HSP90-like ATPase" evidence="3">
    <location>
        <begin position="26"/>
        <end position="117"/>
    </location>
</feature>
<dbReference type="Pfam" id="PF13581">
    <property type="entry name" value="HATPase_c_2"/>
    <property type="match status" value="1"/>
</dbReference>
<protein>
    <submittedName>
        <fullName evidence="4">ATP-binding protein</fullName>
    </submittedName>
</protein>
<accession>A0A540W904</accession>
<dbReference type="InterPro" id="IPR003594">
    <property type="entry name" value="HATPase_dom"/>
</dbReference>
<keyword evidence="4" id="KW-0547">Nucleotide-binding</keyword>
<dbReference type="Proteomes" id="UP000319103">
    <property type="component" value="Unassembled WGS sequence"/>
</dbReference>
<gene>
    <name evidence="4" type="ORF">E6W39_24780</name>
</gene>
<keyword evidence="1" id="KW-0418">Kinase</keyword>
<evidence type="ECO:0000259" key="3">
    <source>
        <dbReference type="Pfam" id="PF13581"/>
    </source>
</evidence>
<keyword evidence="5" id="KW-1185">Reference proteome</keyword>
<dbReference type="CDD" id="cd16936">
    <property type="entry name" value="HATPase_RsbW-like"/>
    <property type="match status" value="1"/>
</dbReference>
<keyword evidence="4" id="KW-0067">ATP-binding</keyword>
<evidence type="ECO:0000313" key="4">
    <source>
        <dbReference type="EMBL" id="TQF04854.1"/>
    </source>
</evidence>
<keyword evidence="1" id="KW-0723">Serine/threonine-protein kinase</keyword>
<dbReference type="EMBL" id="VIGB01000003">
    <property type="protein sequence ID" value="TQF04854.1"/>
    <property type="molecule type" value="Genomic_DNA"/>
</dbReference>
<organism evidence="4 5">
    <name type="scientific">Kitasatospora acidiphila</name>
    <dbReference type="NCBI Taxonomy" id="2567942"/>
    <lineage>
        <taxon>Bacteria</taxon>
        <taxon>Bacillati</taxon>
        <taxon>Actinomycetota</taxon>
        <taxon>Actinomycetes</taxon>
        <taxon>Kitasatosporales</taxon>
        <taxon>Streptomycetaceae</taxon>
        <taxon>Kitasatospora</taxon>
    </lineage>
</organism>
<feature type="region of interest" description="Disordered" evidence="2">
    <location>
        <begin position="1"/>
        <end position="21"/>
    </location>
</feature>
<dbReference type="GO" id="GO:0004674">
    <property type="term" value="F:protein serine/threonine kinase activity"/>
    <property type="evidence" value="ECO:0007669"/>
    <property type="project" value="UniProtKB-KW"/>
</dbReference>
<sequence>MPETVAKSPAGGAEGECWLPRSDRSPARARAALRDLLARVKGGERYADRGELLLSELVTNAVVHGKNDGTRIHVKLALRDDLLRIEVHDRIEGTPLPRQTTADDSSGRGLHLVDSLALRWGCGPRGDGYLGKVVWCETAPEEG</sequence>
<evidence type="ECO:0000256" key="2">
    <source>
        <dbReference type="SAM" id="MobiDB-lite"/>
    </source>
</evidence>
<dbReference type="PANTHER" id="PTHR35526">
    <property type="entry name" value="ANTI-SIGMA-F FACTOR RSBW-RELATED"/>
    <property type="match status" value="1"/>
</dbReference>
<keyword evidence="1" id="KW-0808">Transferase</keyword>
<dbReference type="OrthoDB" id="3867457at2"/>
<dbReference type="AlphaFoldDB" id="A0A540W904"/>
<dbReference type="PANTHER" id="PTHR35526:SF3">
    <property type="entry name" value="ANTI-SIGMA-F FACTOR RSBW"/>
    <property type="match status" value="1"/>
</dbReference>
<dbReference type="SUPFAM" id="SSF55874">
    <property type="entry name" value="ATPase domain of HSP90 chaperone/DNA topoisomerase II/histidine kinase"/>
    <property type="match status" value="1"/>
</dbReference>
<reference evidence="4 5" key="1">
    <citation type="submission" date="2019-06" db="EMBL/GenBank/DDBJ databases">
        <title>Description of Kitasatospora acidophila sp. nov. isolated from pine grove soil, and reclassification of Streptomyces novaecaesareae to Kitasatospora novaeceasareae comb. nov.</title>
        <authorList>
            <person name="Kim M.J."/>
        </authorList>
    </citation>
    <scope>NUCLEOTIDE SEQUENCE [LARGE SCALE GENOMIC DNA]</scope>
    <source>
        <strain evidence="4 5">MMS16-CNU292</strain>
    </source>
</reference>
<evidence type="ECO:0000256" key="1">
    <source>
        <dbReference type="ARBA" id="ARBA00022527"/>
    </source>
</evidence>
<dbReference type="GO" id="GO:0005524">
    <property type="term" value="F:ATP binding"/>
    <property type="evidence" value="ECO:0007669"/>
    <property type="project" value="UniProtKB-KW"/>
</dbReference>
<dbReference type="Gene3D" id="3.30.565.10">
    <property type="entry name" value="Histidine kinase-like ATPase, C-terminal domain"/>
    <property type="match status" value="1"/>
</dbReference>
<dbReference type="InterPro" id="IPR050267">
    <property type="entry name" value="Anti-sigma-factor_SerPK"/>
</dbReference>
<evidence type="ECO:0000313" key="5">
    <source>
        <dbReference type="Proteomes" id="UP000319103"/>
    </source>
</evidence>
<proteinExistence type="predicted"/>